<dbReference type="EMBL" id="AGSI01000008">
    <property type="protein sequence ID" value="EIE23188.1"/>
    <property type="molecule type" value="Genomic_DNA"/>
</dbReference>
<dbReference type="Pfam" id="PF12895">
    <property type="entry name" value="ANAPC3"/>
    <property type="match status" value="1"/>
</dbReference>
<feature type="repeat" description="TPR" evidence="3">
    <location>
        <begin position="588"/>
        <end position="621"/>
    </location>
</feature>
<feature type="compositionally biased region" description="Basic and acidic residues" evidence="4">
    <location>
        <begin position="357"/>
        <end position="366"/>
    </location>
</feature>
<dbReference type="GO" id="GO:0051301">
    <property type="term" value="P:cell division"/>
    <property type="evidence" value="ECO:0007669"/>
    <property type="project" value="TreeGrafter"/>
</dbReference>
<dbReference type="STRING" id="574566.I0YXR9"/>
<feature type="compositionally biased region" description="Gly residues" evidence="4">
    <location>
        <begin position="299"/>
        <end position="311"/>
    </location>
</feature>
<proteinExistence type="inferred from homology"/>
<evidence type="ECO:0000313" key="6">
    <source>
        <dbReference type="Proteomes" id="UP000007264"/>
    </source>
</evidence>
<sequence length="781" mass="85318">MGSNAAEPYSEMEGHFVACIQESLSLYLYENAQFLGERLVAAFPKQAHFLLLATCYFRSDQVHRAYHLLVANCSDSQSRYLLAQCCLRLGKLNEAEQALNPDGDPQKGEVPHGAAGYYLLGKICALSNRHDTAIHYYAAALTLDPLLWCAYEELCNLGADAKAAGLLNRGRESESAAASPSGISSSHAEAATPFTMQRASADSMMASGGWPPRNNRCPAFDDPLSPIEPTMPPTRHPNTAYGFPTQEHAQNGLMTPATGSSGSFVTPSQMGSAGTMPPPVHRGGPGAPGRGLPPSTGNDRGGCGFPLGMGGSKLAAGLRFTPGTAGRPPAQSVARNAPGQGPPQMPARPRGQPRGGRGSERDKSPRQPEPSGRLFEGPATLARRSSRVAPAPTAEHLATPGMSPADTIMWGGGLDYAGAKLWAGQKTVNGQAAVLSLLQRLGEGYRHLAMYRCAEAVEAFARLPAAQYSTSWVLCCIGRAYYEMVDYPQAARVFEWARQVDPTRLQGMEVYSTVLWHLKREVDLAHLAQEATAWDRRSPHAWTIMGNCFSLQKARRPGSRSLLLSHRPEHETALRFFQRALQLDPAFPYAYTLCGHEYFANEDFDRAKACYENAIRLDRRHYNAWYGIGQIEYRQEKFEMAAFNFKFALNLNGRSSVLRCNLGMALAKMGKPAEALAHMDKAIAADPANPLARFERAGVLLAQERFVDALAELEALRDIAPREASVWFQMGKIYKRLDRPDEALQHLCHALDLKPSSGDANLIKAAIEKLRQSDEADEEEM</sequence>
<dbReference type="PANTHER" id="PTHR12558:SF13">
    <property type="entry name" value="CELL DIVISION CYCLE PROTEIN 27 HOMOLOG"/>
    <property type="match status" value="1"/>
</dbReference>
<dbReference type="GO" id="GO:0007091">
    <property type="term" value="P:metaphase/anaphase transition of mitotic cell cycle"/>
    <property type="evidence" value="ECO:0007669"/>
    <property type="project" value="TreeGrafter"/>
</dbReference>
<gene>
    <name evidence="5" type="ORF">COCSUDRAFT_47536</name>
</gene>
<feature type="repeat" description="TPR" evidence="3">
    <location>
        <begin position="656"/>
        <end position="689"/>
    </location>
</feature>
<feature type="repeat" description="TPR" evidence="3">
    <location>
        <begin position="724"/>
        <end position="757"/>
    </location>
</feature>
<feature type="repeat" description="TPR" evidence="3">
    <location>
        <begin position="471"/>
        <end position="504"/>
    </location>
</feature>
<keyword evidence="1 3" id="KW-0802">TPR repeat</keyword>
<comment type="similarity">
    <text evidence="2">Belongs to the APC3/CDC27 family.</text>
</comment>
<dbReference type="GeneID" id="17041176"/>
<feature type="region of interest" description="Disordered" evidence="4">
    <location>
        <begin position="254"/>
        <end position="400"/>
    </location>
</feature>
<evidence type="ECO:0000256" key="3">
    <source>
        <dbReference type="PROSITE-ProRule" id="PRU00339"/>
    </source>
</evidence>
<evidence type="ECO:0000256" key="4">
    <source>
        <dbReference type="SAM" id="MobiDB-lite"/>
    </source>
</evidence>
<feature type="region of interest" description="Disordered" evidence="4">
    <location>
        <begin position="199"/>
        <end position="230"/>
    </location>
</feature>
<feature type="repeat" description="TPR" evidence="3">
    <location>
        <begin position="622"/>
        <end position="655"/>
    </location>
</feature>
<organism evidence="5 6">
    <name type="scientific">Coccomyxa subellipsoidea (strain C-169)</name>
    <name type="common">Green microalga</name>
    <dbReference type="NCBI Taxonomy" id="574566"/>
    <lineage>
        <taxon>Eukaryota</taxon>
        <taxon>Viridiplantae</taxon>
        <taxon>Chlorophyta</taxon>
        <taxon>core chlorophytes</taxon>
        <taxon>Trebouxiophyceae</taxon>
        <taxon>Trebouxiophyceae incertae sedis</taxon>
        <taxon>Coccomyxaceae</taxon>
        <taxon>Coccomyxa</taxon>
        <taxon>Coccomyxa subellipsoidea</taxon>
    </lineage>
</organism>
<dbReference type="InterPro" id="IPR019734">
    <property type="entry name" value="TPR_rpt"/>
</dbReference>
<dbReference type="SUPFAM" id="SSF81901">
    <property type="entry name" value="HCP-like"/>
    <property type="match status" value="1"/>
</dbReference>
<evidence type="ECO:0000256" key="2">
    <source>
        <dbReference type="ARBA" id="ARBA00038210"/>
    </source>
</evidence>
<dbReference type="GO" id="GO:0016567">
    <property type="term" value="P:protein ubiquitination"/>
    <property type="evidence" value="ECO:0007669"/>
    <property type="project" value="TreeGrafter"/>
</dbReference>
<dbReference type="SUPFAM" id="SSF48452">
    <property type="entry name" value="TPR-like"/>
    <property type="match status" value="1"/>
</dbReference>
<feature type="repeat" description="TPR" evidence="3">
    <location>
        <begin position="114"/>
        <end position="147"/>
    </location>
</feature>
<dbReference type="InterPro" id="IPR011990">
    <property type="entry name" value="TPR-like_helical_dom_sf"/>
</dbReference>
<dbReference type="GO" id="GO:0031145">
    <property type="term" value="P:anaphase-promoting complex-dependent catabolic process"/>
    <property type="evidence" value="ECO:0007669"/>
    <property type="project" value="TreeGrafter"/>
</dbReference>
<reference evidence="5 6" key="1">
    <citation type="journal article" date="2012" name="Genome Biol.">
        <title>The genome of the polar eukaryotic microalga coccomyxa subellipsoidea reveals traits of cold adaptation.</title>
        <authorList>
            <person name="Blanc G."/>
            <person name="Agarkova I."/>
            <person name="Grimwood J."/>
            <person name="Kuo A."/>
            <person name="Brueggeman A."/>
            <person name="Dunigan D."/>
            <person name="Gurnon J."/>
            <person name="Ladunga I."/>
            <person name="Lindquist E."/>
            <person name="Lucas S."/>
            <person name="Pangilinan J."/>
            <person name="Proschold T."/>
            <person name="Salamov A."/>
            <person name="Schmutz J."/>
            <person name="Weeks D."/>
            <person name="Yamada T."/>
            <person name="Claverie J.M."/>
            <person name="Grigoriev I."/>
            <person name="Van Etten J."/>
            <person name="Lomsadze A."/>
            <person name="Borodovsky M."/>
        </authorList>
    </citation>
    <scope>NUCLEOTIDE SEQUENCE [LARGE SCALE GENOMIC DNA]</scope>
    <source>
        <strain evidence="5 6">C-169</strain>
    </source>
</reference>
<evidence type="ECO:0000313" key="5">
    <source>
        <dbReference type="EMBL" id="EIE23188.1"/>
    </source>
</evidence>
<feature type="compositionally biased region" description="Polar residues" evidence="4">
    <location>
        <begin position="254"/>
        <end position="272"/>
    </location>
</feature>
<dbReference type="Pfam" id="PF13432">
    <property type="entry name" value="TPR_16"/>
    <property type="match status" value="2"/>
</dbReference>
<dbReference type="PROSITE" id="PS50005">
    <property type="entry name" value="TPR"/>
    <property type="match status" value="6"/>
</dbReference>
<dbReference type="OrthoDB" id="329563at2759"/>
<dbReference type="eggNOG" id="KOG1126">
    <property type="taxonomic scope" value="Eukaryota"/>
</dbReference>
<dbReference type="RefSeq" id="XP_005647732.1">
    <property type="nucleotide sequence ID" value="XM_005647675.1"/>
</dbReference>
<dbReference type="GO" id="GO:0005737">
    <property type="term" value="C:cytoplasm"/>
    <property type="evidence" value="ECO:0007669"/>
    <property type="project" value="TreeGrafter"/>
</dbReference>
<dbReference type="KEGG" id="csl:COCSUDRAFT_47536"/>
<evidence type="ECO:0000256" key="1">
    <source>
        <dbReference type="ARBA" id="ARBA00022803"/>
    </source>
</evidence>
<keyword evidence="6" id="KW-1185">Reference proteome</keyword>
<dbReference type="Proteomes" id="UP000007264">
    <property type="component" value="Unassembled WGS sequence"/>
</dbReference>
<dbReference type="AlphaFoldDB" id="I0YXR9"/>
<dbReference type="SMART" id="SM00028">
    <property type="entry name" value="TPR"/>
    <property type="match status" value="8"/>
</dbReference>
<comment type="caution">
    <text evidence="5">The sequence shown here is derived from an EMBL/GenBank/DDBJ whole genome shotgun (WGS) entry which is preliminary data.</text>
</comment>
<accession>I0YXR9</accession>
<dbReference type="Pfam" id="PF13181">
    <property type="entry name" value="TPR_8"/>
    <property type="match status" value="2"/>
</dbReference>
<dbReference type="Gene3D" id="1.25.40.10">
    <property type="entry name" value="Tetratricopeptide repeat domain"/>
    <property type="match status" value="4"/>
</dbReference>
<protein>
    <submittedName>
        <fullName evidence="5">TPR-like protein</fullName>
    </submittedName>
</protein>
<dbReference type="GO" id="GO:0005680">
    <property type="term" value="C:anaphase-promoting complex"/>
    <property type="evidence" value="ECO:0007669"/>
    <property type="project" value="TreeGrafter"/>
</dbReference>
<dbReference type="PANTHER" id="PTHR12558">
    <property type="entry name" value="CELL DIVISION CYCLE 16,23,27"/>
    <property type="match status" value="1"/>
</dbReference>
<name>I0YXR9_COCSC</name>